<reference evidence="1" key="1">
    <citation type="submission" date="2018-10" db="EMBL/GenBank/DDBJ databases">
        <authorList>
            <person name="Plewniak F."/>
        </authorList>
    </citation>
    <scope>NUCLEOTIDE SEQUENCE</scope>
</reference>
<name>A0A3P3ZPV6_9ZZZZ</name>
<evidence type="ECO:0000313" key="1">
    <source>
        <dbReference type="EMBL" id="VAY88956.1"/>
    </source>
</evidence>
<accession>A0A3P3ZPV6</accession>
<organism evidence="1">
    <name type="scientific">mine drainage metagenome</name>
    <dbReference type="NCBI Taxonomy" id="410659"/>
    <lineage>
        <taxon>unclassified sequences</taxon>
        <taxon>metagenomes</taxon>
        <taxon>ecological metagenomes</taxon>
    </lineage>
</organism>
<proteinExistence type="predicted"/>
<dbReference type="AlphaFoldDB" id="A0A3P3ZPV6"/>
<dbReference type="EMBL" id="UOYP01000394">
    <property type="protein sequence ID" value="VAY88956.1"/>
    <property type="molecule type" value="Genomic_DNA"/>
</dbReference>
<protein>
    <submittedName>
        <fullName evidence="1">Uncharacterized protein</fullName>
    </submittedName>
</protein>
<sequence length="121" mass="13412">MPPHPIALAVPTLVTKVTTLACWLQLQDFLWDLPIRPPSYCNGQVFSDPGFQDGSLTPCNLRHQLAYHPLRGGTGIIQSPNASHQSDFSAGMPLFHYTKAINDPHSLRYKVPAKSTLAHWP</sequence>
<gene>
    <name evidence="1" type="ORF">CARN8_4530001</name>
</gene>